<dbReference type="Proteomes" id="UP001227268">
    <property type="component" value="Unassembled WGS sequence"/>
</dbReference>
<sequence>MSSSLVTVKAEIKAWERAFRAKHDRNPAREDIKARRDIADKYTLYKKLVKAAGEGGTGTPAIATTNNGKGVTKKPKPAIGAEKQGRSEETNPADETNGSSLQPDDLLQTPRKNKTSDRWRRPPAEDVGITDSNPLLLGLPEGMAVDNPFLSPARTHRPTPSQTSLGRNKAYPTPISDPAHRNPFESDVLISGNNQPDLSRKRSEESTAVDQSPSKQAFLFAPSPKRLKSLLQVNSLHASSSSASPRKTSSSTTIPAITPRTRARKRLRGEEVDDTPEKEREREGKSLKIGSRWAQARSLRMQRSSGAVQEEAIAQSVTAGSNANDLQNVGRINVWKRDVQDEAMPHVDDTTAQGKGLSDDDDDDEIFGPTPVKATANGSFSGTATGKRLFLDILPPLEDPVSFPPSAPVLAQNIPKPSVVEQQVHQDLDMTDLDAEDAVGRTPSKAMSRFLASKPRSLASPQNQNHDSVMDLHIDSVAQESPSAMLGDTVEEGAGAIGAAPDENDDGYDEDDEDMIRPEAIDIDAFGDGLEEEQTPDGTDASQNALVREISLSDEEDEDINDIDVDAEMNGIGGSSTARATGRKLRIESYRYTLQQKVAQQRSEKKSSLFSDEEVEEMNEVDYDNKDTADSAPYRGLGFATNQPEPFQALSKLSIQSPESKVVLKTMALQQARAKAIFDGRARAQLRASKRAPVYGAGEGMGNVRAEDEDAGAPGMGRQEMMVDPFVDEGDDDDWESEAEGWKATGLPDDDDW</sequence>
<reference evidence="1" key="1">
    <citation type="submission" date="2023-04" db="EMBL/GenBank/DDBJ databases">
        <title>Draft Genome sequencing of Naganishia species isolated from polar environments using Oxford Nanopore Technology.</title>
        <authorList>
            <person name="Leo P."/>
            <person name="Venkateswaran K."/>
        </authorList>
    </citation>
    <scope>NUCLEOTIDE SEQUENCE</scope>
    <source>
        <strain evidence="1">MNA-CCFEE 5423</strain>
    </source>
</reference>
<dbReference type="EMBL" id="JASBWT010000036">
    <property type="protein sequence ID" value="KAJ9092669.1"/>
    <property type="molecule type" value="Genomic_DNA"/>
</dbReference>
<evidence type="ECO:0000313" key="1">
    <source>
        <dbReference type="EMBL" id="KAJ9092669.1"/>
    </source>
</evidence>
<gene>
    <name evidence="1" type="ORF">QFC21_006734</name>
</gene>
<protein>
    <submittedName>
        <fullName evidence="1">Uncharacterized protein</fullName>
    </submittedName>
</protein>
<name>A0ACC2V0Y9_9TREE</name>
<proteinExistence type="predicted"/>
<keyword evidence="2" id="KW-1185">Reference proteome</keyword>
<comment type="caution">
    <text evidence="1">The sequence shown here is derived from an EMBL/GenBank/DDBJ whole genome shotgun (WGS) entry which is preliminary data.</text>
</comment>
<organism evidence="1 2">
    <name type="scientific">Naganishia friedmannii</name>
    <dbReference type="NCBI Taxonomy" id="89922"/>
    <lineage>
        <taxon>Eukaryota</taxon>
        <taxon>Fungi</taxon>
        <taxon>Dikarya</taxon>
        <taxon>Basidiomycota</taxon>
        <taxon>Agaricomycotina</taxon>
        <taxon>Tremellomycetes</taxon>
        <taxon>Filobasidiales</taxon>
        <taxon>Filobasidiaceae</taxon>
        <taxon>Naganishia</taxon>
    </lineage>
</organism>
<accession>A0ACC2V0Y9</accession>
<evidence type="ECO:0000313" key="2">
    <source>
        <dbReference type="Proteomes" id="UP001227268"/>
    </source>
</evidence>